<keyword evidence="2" id="KW-1185">Reference proteome</keyword>
<name>A0A6A0BCC2_9LACT</name>
<gene>
    <name evidence="1" type="ORF">Hs30E_09040</name>
</gene>
<dbReference type="RefSeq" id="WP_172208347.1">
    <property type="nucleotide sequence ID" value="NZ_BLLI01000021.1"/>
</dbReference>
<dbReference type="EMBL" id="BLLI01000021">
    <property type="protein sequence ID" value="GFH42353.1"/>
    <property type="molecule type" value="Genomic_DNA"/>
</dbReference>
<organism evidence="1 2">
    <name type="scientific">Pseudolactococcus hodotermopsidis</name>
    <dbReference type="NCBI Taxonomy" id="2709157"/>
    <lineage>
        <taxon>Bacteria</taxon>
        <taxon>Bacillati</taxon>
        <taxon>Bacillota</taxon>
        <taxon>Bacilli</taxon>
        <taxon>Lactobacillales</taxon>
        <taxon>Streptococcaceae</taxon>
        <taxon>Pseudolactococcus</taxon>
    </lineage>
</organism>
<comment type="caution">
    <text evidence="1">The sequence shown here is derived from an EMBL/GenBank/DDBJ whole genome shotgun (WGS) entry which is preliminary data.</text>
</comment>
<evidence type="ECO:0000313" key="1">
    <source>
        <dbReference type="EMBL" id="GFH42353.1"/>
    </source>
</evidence>
<proteinExistence type="predicted"/>
<evidence type="ECO:0000313" key="2">
    <source>
        <dbReference type="Proteomes" id="UP000480303"/>
    </source>
</evidence>
<sequence length="256" mass="29242">MPQNYATTNFKIPVESSSYQEDSNYVISKMAQILSNKIAIGENKIILNTNLKLGLPLENINKIAGPMMEAWAQETFSIINQDMQNQYNLVNVEVGARLAVSDIILQFSKNNTVVTGNIDVKATSEDIKGSGKSPNITSFARIRSEYIKDPDFIFIVLSLKHKTYSLKNADTGLMDGIMEVAKFNVYDLKFISASDISYNPSLGTGQIQIRDIHYVTYEMRTTWEFLQLLDKKYLKSSRRDFQQWLNLARQNQWIKE</sequence>
<reference evidence="1 2" key="1">
    <citation type="submission" date="2020-02" db="EMBL/GenBank/DDBJ databases">
        <title>Draft genome sequence of Lactococcus sp. Hs30E4-3.</title>
        <authorList>
            <person name="Noda S."/>
            <person name="Yuki M."/>
            <person name="Ohkuma M."/>
        </authorList>
    </citation>
    <scope>NUCLEOTIDE SEQUENCE [LARGE SCALE GENOMIC DNA]</scope>
    <source>
        <strain evidence="1 2">Hs30E4-3</strain>
    </source>
</reference>
<dbReference type="Proteomes" id="UP000480303">
    <property type="component" value="Unassembled WGS sequence"/>
</dbReference>
<protein>
    <recommendedName>
        <fullName evidence="3">Restriction endonuclease</fullName>
    </recommendedName>
</protein>
<dbReference type="AlphaFoldDB" id="A0A6A0BCC2"/>
<accession>A0A6A0BCC2</accession>
<evidence type="ECO:0008006" key="3">
    <source>
        <dbReference type="Google" id="ProtNLM"/>
    </source>
</evidence>